<name>A0ABV6S3H8_9SPHN</name>
<comment type="similarity">
    <text evidence="5">Belongs to the complex I subunit 2 family.</text>
</comment>
<keyword evidence="5" id="KW-1278">Translocase</keyword>
<dbReference type="EMBL" id="JBHLTM010000016">
    <property type="protein sequence ID" value="MFC0683790.1"/>
    <property type="molecule type" value="Genomic_DNA"/>
</dbReference>
<proteinExistence type="inferred from homology"/>
<keyword evidence="4 5" id="KW-0472">Membrane</keyword>
<comment type="function">
    <text evidence="5">NDH-1 shuttles electrons from NADH, via FMN and iron-sulfur (Fe-S) centers, to quinones in the respiratory chain. The immediate electron acceptor for the enzyme in this species is believed to be ubiquinone. Couples the redox reaction to proton translocation (for every two electrons transferred, four hydrogen ions are translocated across the cytoplasmic membrane), and thus conserves the redox energy in a proton gradient.</text>
</comment>
<dbReference type="Pfam" id="PF00361">
    <property type="entry name" value="Proton_antipo_M"/>
    <property type="match status" value="1"/>
</dbReference>
<gene>
    <name evidence="5 8" type="primary">nuoN</name>
    <name evidence="8" type="ORF">ACFFF8_04215</name>
</gene>
<feature type="transmembrane region" description="Helical" evidence="5">
    <location>
        <begin position="15"/>
        <end position="31"/>
    </location>
</feature>
<feature type="transmembrane region" description="Helical" evidence="5">
    <location>
        <begin position="275"/>
        <end position="294"/>
    </location>
</feature>
<keyword evidence="5" id="KW-0520">NAD</keyword>
<feature type="transmembrane region" description="Helical" evidence="5">
    <location>
        <begin position="77"/>
        <end position="97"/>
    </location>
</feature>
<feature type="transmembrane region" description="Helical" evidence="5">
    <location>
        <begin position="301"/>
        <end position="322"/>
    </location>
</feature>
<keyword evidence="5" id="KW-1003">Cell membrane</keyword>
<feature type="transmembrane region" description="Helical" evidence="5">
    <location>
        <begin position="448"/>
        <end position="468"/>
    </location>
</feature>
<evidence type="ECO:0000256" key="6">
    <source>
        <dbReference type="RuleBase" id="RU000320"/>
    </source>
</evidence>
<feature type="transmembrane region" description="Helical" evidence="5">
    <location>
        <begin position="371"/>
        <end position="394"/>
    </location>
</feature>
<organism evidence="8 9">
    <name type="scientific">Novosphingobium clariflavum</name>
    <dbReference type="NCBI Taxonomy" id="2029884"/>
    <lineage>
        <taxon>Bacteria</taxon>
        <taxon>Pseudomonadati</taxon>
        <taxon>Pseudomonadota</taxon>
        <taxon>Alphaproteobacteria</taxon>
        <taxon>Sphingomonadales</taxon>
        <taxon>Sphingomonadaceae</taxon>
        <taxon>Novosphingobium</taxon>
    </lineage>
</organism>
<feature type="transmembrane region" description="Helical" evidence="5">
    <location>
        <begin position="328"/>
        <end position="350"/>
    </location>
</feature>
<evidence type="ECO:0000313" key="9">
    <source>
        <dbReference type="Proteomes" id="UP001589858"/>
    </source>
</evidence>
<comment type="subunit">
    <text evidence="5">NDH-1 is composed of 14 different subunits. Subunits NuoA, H, J, K, L, M, N constitute the membrane sector of the complex.</text>
</comment>
<feature type="transmembrane region" description="Helical" evidence="5">
    <location>
        <begin position="109"/>
        <end position="126"/>
    </location>
</feature>
<dbReference type="RefSeq" id="WP_267220153.1">
    <property type="nucleotide sequence ID" value="NZ_JAPCWC010000006.1"/>
</dbReference>
<comment type="subcellular location">
    <subcellularLocation>
        <location evidence="5">Cell membrane</location>
        <topology evidence="5">Multi-pass membrane protein</topology>
    </subcellularLocation>
    <subcellularLocation>
        <location evidence="1">Endomembrane system</location>
        <topology evidence="1">Multi-pass membrane protein</topology>
    </subcellularLocation>
    <subcellularLocation>
        <location evidence="6">Membrane</location>
        <topology evidence="6">Multi-pass membrane protein</topology>
    </subcellularLocation>
</comment>
<evidence type="ECO:0000259" key="7">
    <source>
        <dbReference type="Pfam" id="PF00361"/>
    </source>
</evidence>
<evidence type="ECO:0000256" key="5">
    <source>
        <dbReference type="HAMAP-Rule" id="MF_00445"/>
    </source>
</evidence>
<feature type="domain" description="NADH:quinone oxidoreductase/Mrp antiporter transmembrane" evidence="7">
    <location>
        <begin position="128"/>
        <end position="422"/>
    </location>
</feature>
<accession>A0ABV6S3H8</accession>
<protein>
    <recommendedName>
        <fullName evidence="5">NADH-quinone oxidoreductase subunit N</fullName>
        <ecNumber evidence="5">7.1.1.-</ecNumber>
    </recommendedName>
    <alternativeName>
        <fullName evidence="5">NADH dehydrogenase I subunit N</fullName>
    </alternativeName>
    <alternativeName>
        <fullName evidence="5">NDH-1 subunit N</fullName>
    </alternativeName>
</protein>
<evidence type="ECO:0000256" key="3">
    <source>
        <dbReference type="ARBA" id="ARBA00022989"/>
    </source>
</evidence>
<evidence type="ECO:0000256" key="2">
    <source>
        <dbReference type="ARBA" id="ARBA00022692"/>
    </source>
</evidence>
<dbReference type="InterPro" id="IPR010096">
    <property type="entry name" value="NADH-Q_OxRdtase_suN/2"/>
</dbReference>
<keyword evidence="9" id="KW-1185">Reference proteome</keyword>
<evidence type="ECO:0000256" key="1">
    <source>
        <dbReference type="ARBA" id="ARBA00004127"/>
    </source>
</evidence>
<keyword evidence="3 5" id="KW-1133">Transmembrane helix</keyword>
<dbReference type="EC" id="7.1.1.-" evidence="5"/>
<evidence type="ECO:0000256" key="4">
    <source>
        <dbReference type="ARBA" id="ARBA00023136"/>
    </source>
</evidence>
<sequence>MDWSQSLRLIAPEETLSIASLILLLVAAWGGDKAAKLISVLAVAALVAAGVLVAPALCGGAMGTETFAFYGQFKADAFASYAKVLIYISAAVSLVVAPKFFDRFNAMRAEYPVLVLLAAIGMGMMVSATNLITLYIGLEMNSLAAYVLAAFLRTDGRSAEAGLKYFVLGALASGILLYGMSLTYGFAGTTSFDGISASMAHGLSNGALFGLVFVFAGLAFKISAVPFHMWTPDVYEGAPTPVTTLFATAPKVAAMALTMRVAIEAFGDQAHAWQQIIVFAALASIVVGALGAIRQSNIKRLMAYSSINNVGFMLVGLAVATPQGISAMLFYLAIYVAMSVGGFAMILMLTDEHGNQVEDLSKMAGLSRTRPGLALGLAMIMFSLAGIPPMFGFWGKFLVFKAAVDGGMIALAALGFAASVIGAFYYLKVVKVMYFDEPADVVKGESDIWHKLILIGSCVVISPLGFFLTKWLGHLADTAAAALFTAL</sequence>
<dbReference type="InterPro" id="IPR001750">
    <property type="entry name" value="ND/Mrp_TM"/>
</dbReference>
<comment type="caution">
    <text evidence="8">The sequence shown here is derived from an EMBL/GenBank/DDBJ whole genome shotgun (WGS) entry which is preliminary data.</text>
</comment>
<feature type="transmembrane region" description="Helical" evidence="5">
    <location>
        <begin position="406"/>
        <end position="427"/>
    </location>
</feature>
<dbReference type="NCBIfam" id="TIGR01770">
    <property type="entry name" value="NDH_I_N"/>
    <property type="match status" value="1"/>
</dbReference>
<dbReference type="PANTHER" id="PTHR22773">
    <property type="entry name" value="NADH DEHYDROGENASE"/>
    <property type="match status" value="1"/>
</dbReference>
<keyword evidence="2 5" id="KW-0812">Transmembrane</keyword>
<reference evidence="8 9" key="1">
    <citation type="submission" date="2024-09" db="EMBL/GenBank/DDBJ databases">
        <authorList>
            <person name="Sun Q."/>
            <person name="Mori K."/>
        </authorList>
    </citation>
    <scope>NUCLEOTIDE SEQUENCE [LARGE SCALE GENOMIC DNA]</scope>
    <source>
        <strain evidence="8 9">CICC 11035S</strain>
    </source>
</reference>
<feature type="transmembrane region" description="Helical" evidence="5">
    <location>
        <begin position="38"/>
        <end position="57"/>
    </location>
</feature>
<feature type="transmembrane region" description="Helical" evidence="5">
    <location>
        <begin position="165"/>
        <end position="187"/>
    </location>
</feature>
<dbReference type="HAMAP" id="MF_00445">
    <property type="entry name" value="NDH1_NuoN_1"/>
    <property type="match status" value="1"/>
</dbReference>
<feature type="transmembrane region" description="Helical" evidence="5">
    <location>
        <begin position="207"/>
        <end position="230"/>
    </location>
</feature>
<keyword evidence="5" id="KW-0830">Ubiquinone</keyword>
<evidence type="ECO:0000313" key="8">
    <source>
        <dbReference type="EMBL" id="MFC0683790.1"/>
    </source>
</evidence>
<dbReference type="Proteomes" id="UP001589858">
    <property type="component" value="Unassembled WGS sequence"/>
</dbReference>
<comment type="catalytic activity">
    <reaction evidence="5">
        <text>a quinone + NADH + 5 H(+)(in) = a quinol + NAD(+) + 4 H(+)(out)</text>
        <dbReference type="Rhea" id="RHEA:57888"/>
        <dbReference type="ChEBI" id="CHEBI:15378"/>
        <dbReference type="ChEBI" id="CHEBI:24646"/>
        <dbReference type="ChEBI" id="CHEBI:57540"/>
        <dbReference type="ChEBI" id="CHEBI:57945"/>
        <dbReference type="ChEBI" id="CHEBI:132124"/>
    </reaction>
</comment>
<dbReference type="NCBIfam" id="NF004440">
    <property type="entry name" value="PRK05777.1-3"/>
    <property type="match status" value="1"/>
</dbReference>
<keyword evidence="5" id="KW-0874">Quinone</keyword>
<keyword evidence="5" id="KW-0813">Transport</keyword>